<dbReference type="InterPro" id="IPR023485">
    <property type="entry name" value="Ptyr_pPase"/>
</dbReference>
<evidence type="ECO:0000256" key="8">
    <source>
        <dbReference type="ARBA" id="ARBA00061528"/>
    </source>
</evidence>
<evidence type="ECO:0000256" key="6">
    <source>
        <dbReference type="ARBA" id="ARBA00039879"/>
    </source>
</evidence>
<dbReference type="PATRIC" id="fig|1423784.4.peg.648"/>
<keyword evidence="4" id="KW-1015">Disulfide bond</keyword>
<protein>
    <recommendedName>
        <fullName evidence="6">Arsenate reductase</fullName>
        <ecNumber evidence="9">1.20.4.4</ecNumber>
    </recommendedName>
</protein>
<evidence type="ECO:0000256" key="2">
    <source>
        <dbReference type="ARBA" id="ARBA00022849"/>
    </source>
</evidence>
<dbReference type="CDD" id="cd16345">
    <property type="entry name" value="LMWP_ArsC"/>
    <property type="match status" value="1"/>
</dbReference>
<dbReference type="PANTHER" id="PTHR43428">
    <property type="entry name" value="ARSENATE REDUCTASE"/>
    <property type="match status" value="1"/>
</dbReference>
<reference evidence="11 12" key="1">
    <citation type="journal article" date="2015" name="Genome Announc.">
        <title>Expanding the biotechnology potential of lactobacilli through comparative genomics of 213 strains and associated genera.</title>
        <authorList>
            <person name="Sun Z."/>
            <person name="Harris H.M."/>
            <person name="McCann A."/>
            <person name="Guo C."/>
            <person name="Argimon S."/>
            <person name="Zhang W."/>
            <person name="Yang X."/>
            <person name="Jeffery I.B."/>
            <person name="Cooney J.C."/>
            <person name="Kagawa T.F."/>
            <person name="Liu W."/>
            <person name="Song Y."/>
            <person name="Salvetti E."/>
            <person name="Wrobel A."/>
            <person name="Rasinkangas P."/>
            <person name="Parkhill J."/>
            <person name="Rea M.C."/>
            <person name="O'Sullivan O."/>
            <person name="Ritari J."/>
            <person name="Douillard F.P."/>
            <person name="Paul Ross R."/>
            <person name="Yang R."/>
            <person name="Briner A.E."/>
            <person name="Felis G.E."/>
            <person name="de Vos W.M."/>
            <person name="Barrangou R."/>
            <person name="Klaenhammer T.R."/>
            <person name="Caufield P.W."/>
            <person name="Cui Y."/>
            <person name="Zhang H."/>
            <person name="O'Toole P.W."/>
        </authorList>
    </citation>
    <scope>NUCLEOTIDE SEQUENCE [LARGE SCALE GENOMIC DNA]</scope>
    <source>
        <strain evidence="11 12">DSM 5707</strain>
    </source>
</reference>
<organism evidence="11 12">
    <name type="scientific">Lentilactobacillus parabuchneri DSM 5707 = NBRC 107865</name>
    <dbReference type="NCBI Taxonomy" id="1423784"/>
    <lineage>
        <taxon>Bacteria</taxon>
        <taxon>Bacillati</taxon>
        <taxon>Bacillota</taxon>
        <taxon>Bacilli</taxon>
        <taxon>Lactobacillales</taxon>
        <taxon>Lactobacillaceae</taxon>
        <taxon>Lentilactobacillus</taxon>
    </lineage>
</organism>
<name>A0A0R1YUV2_9LACO</name>
<feature type="domain" description="Phosphotyrosine protein phosphatase I" evidence="10">
    <location>
        <begin position="30"/>
        <end position="163"/>
    </location>
</feature>
<keyword evidence="2" id="KW-0059">Arsenical resistance</keyword>
<dbReference type="Gene3D" id="3.40.50.2300">
    <property type="match status" value="1"/>
</dbReference>
<comment type="catalytic activity">
    <reaction evidence="7">
        <text>arsenate + [thioredoxin]-dithiol + H(+) = arsenite + [thioredoxin]-disulfide + H2O</text>
        <dbReference type="Rhea" id="RHEA:43848"/>
        <dbReference type="Rhea" id="RHEA-COMP:10698"/>
        <dbReference type="Rhea" id="RHEA-COMP:10700"/>
        <dbReference type="ChEBI" id="CHEBI:15377"/>
        <dbReference type="ChEBI" id="CHEBI:15378"/>
        <dbReference type="ChEBI" id="CHEBI:29242"/>
        <dbReference type="ChEBI" id="CHEBI:29950"/>
        <dbReference type="ChEBI" id="CHEBI:48597"/>
        <dbReference type="ChEBI" id="CHEBI:50058"/>
        <dbReference type="EC" id="1.20.4.4"/>
    </reaction>
</comment>
<comment type="caution">
    <text evidence="11">The sequence shown here is derived from an EMBL/GenBank/DDBJ whole genome shotgun (WGS) entry which is preliminary data.</text>
</comment>
<comment type="similarity">
    <text evidence="8">Belongs to the low molecular weight phosphotyrosine protein phosphatase family. Thioredoxin-coupled ArsC subfamily.</text>
</comment>
<dbReference type="GO" id="GO:0046685">
    <property type="term" value="P:response to arsenic-containing substance"/>
    <property type="evidence" value="ECO:0007669"/>
    <property type="project" value="UniProtKB-KW"/>
</dbReference>
<dbReference type="InterPro" id="IPR014064">
    <property type="entry name" value="Arsenate_reductase_ArsC"/>
</dbReference>
<keyword evidence="5" id="KW-0676">Redox-active center</keyword>
<dbReference type="FunFam" id="3.40.50.2300:FF:000237">
    <property type="entry name" value="Arsenate reductase"/>
    <property type="match status" value="1"/>
</dbReference>
<dbReference type="EMBL" id="AZGK01000012">
    <property type="protein sequence ID" value="KRM45946.1"/>
    <property type="molecule type" value="Genomic_DNA"/>
</dbReference>
<dbReference type="InterPro" id="IPR036196">
    <property type="entry name" value="Ptyr_pPase_sf"/>
</dbReference>
<keyword evidence="1" id="KW-0963">Cytoplasm</keyword>
<dbReference type="Pfam" id="PF01451">
    <property type="entry name" value="LMWPc"/>
    <property type="match status" value="1"/>
</dbReference>
<evidence type="ECO:0000256" key="5">
    <source>
        <dbReference type="ARBA" id="ARBA00023284"/>
    </source>
</evidence>
<evidence type="ECO:0000256" key="3">
    <source>
        <dbReference type="ARBA" id="ARBA00023002"/>
    </source>
</evidence>
<dbReference type="Proteomes" id="UP000051957">
    <property type="component" value="Unassembled WGS sequence"/>
</dbReference>
<evidence type="ECO:0000259" key="10">
    <source>
        <dbReference type="SMART" id="SM00226"/>
    </source>
</evidence>
<evidence type="ECO:0000313" key="12">
    <source>
        <dbReference type="Proteomes" id="UP000051957"/>
    </source>
</evidence>
<dbReference type="NCBIfam" id="TIGR02691">
    <property type="entry name" value="arsC_pI258_fam"/>
    <property type="match status" value="1"/>
</dbReference>
<evidence type="ECO:0000256" key="1">
    <source>
        <dbReference type="ARBA" id="ARBA00022490"/>
    </source>
</evidence>
<dbReference type="SMART" id="SM00226">
    <property type="entry name" value="LMWPc"/>
    <property type="match status" value="1"/>
</dbReference>
<evidence type="ECO:0000313" key="11">
    <source>
        <dbReference type="EMBL" id="KRM45946.1"/>
    </source>
</evidence>
<dbReference type="PANTHER" id="PTHR43428:SF1">
    <property type="entry name" value="ARSENATE REDUCTASE"/>
    <property type="match status" value="1"/>
</dbReference>
<dbReference type="EC" id="1.20.4.4" evidence="9"/>
<dbReference type="GO" id="GO:0030612">
    <property type="term" value="F:arsenate reductase (thioredoxin) activity"/>
    <property type="evidence" value="ECO:0007669"/>
    <property type="project" value="UniProtKB-EC"/>
</dbReference>
<keyword evidence="3" id="KW-0560">Oxidoreductase</keyword>
<evidence type="ECO:0000256" key="9">
    <source>
        <dbReference type="ARBA" id="ARBA00066655"/>
    </source>
</evidence>
<accession>A0A0R1YUV2</accession>
<evidence type="ECO:0000256" key="4">
    <source>
        <dbReference type="ARBA" id="ARBA00023157"/>
    </source>
</evidence>
<proteinExistence type="inferred from homology"/>
<dbReference type="GO" id="GO:0004725">
    <property type="term" value="F:protein tyrosine phosphatase activity"/>
    <property type="evidence" value="ECO:0007669"/>
    <property type="project" value="InterPro"/>
</dbReference>
<dbReference type="AlphaFoldDB" id="A0A0R1YUV2"/>
<sequence length="165" mass="18449">MSKAVLMENLLKLLWLSNLLFEEDPLMAKKIIYFLCTGNSCRSQMAEGFGKYYLGDDYLVLSAGMKRHGVNPLAVQVMGEIGIDISDQTSKRIDRNILAHADLVVTLCSDAEKRCPVTPPQVRREHWPFPDPAEVSGSPAEKLAAFRTVRDGIQDRVSQLAQSRK</sequence>
<evidence type="ECO:0000256" key="7">
    <source>
        <dbReference type="ARBA" id="ARBA00052766"/>
    </source>
</evidence>
<dbReference type="SUPFAM" id="SSF52788">
    <property type="entry name" value="Phosphotyrosine protein phosphatases I"/>
    <property type="match status" value="1"/>
</dbReference>
<gene>
    <name evidence="11" type="ORF">FC51_GL000651</name>
</gene>